<evidence type="ECO:0000313" key="1">
    <source>
        <dbReference type="EMBL" id="ELT92332.1"/>
    </source>
</evidence>
<proteinExistence type="predicted"/>
<dbReference type="AlphaFoldDB" id="R7TFT6"/>
<dbReference type="HOGENOM" id="CLU_1157381_0_0_1"/>
<dbReference type="EMBL" id="AMQN01002823">
    <property type="status" value="NOT_ANNOTATED_CDS"/>
    <property type="molecule type" value="Genomic_DNA"/>
</dbReference>
<gene>
    <name evidence="1" type="ORF">CAPTEDRAFT_191210</name>
</gene>
<accession>R7TFT6</accession>
<evidence type="ECO:0000313" key="2">
    <source>
        <dbReference type="EnsemblMetazoa" id="CapteP191210"/>
    </source>
</evidence>
<organism evidence="1">
    <name type="scientific">Capitella teleta</name>
    <name type="common">Polychaete worm</name>
    <dbReference type="NCBI Taxonomy" id="283909"/>
    <lineage>
        <taxon>Eukaryota</taxon>
        <taxon>Metazoa</taxon>
        <taxon>Spiralia</taxon>
        <taxon>Lophotrochozoa</taxon>
        <taxon>Annelida</taxon>
        <taxon>Polychaeta</taxon>
        <taxon>Sedentaria</taxon>
        <taxon>Scolecida</taxon>
        <taxon>Capitellidae</taxon>
        <taxon>Capitella</taxon>
    </lineage>
</organism>
<reference evidence="2" key="3">
    <citation type="submission" date="2015-06" db="UniProtKB">
        <authorList>
            <consortium name="EnsemblMetazoa"/>
        </authorList>
    </citation>
    <scope>IDENTIFICATION</scope>
</reference>
<evidence type="ECO:0000313" key="3">
    <source>
        <dbReference type="Proteomes" id="UP000014760"/>
    </source>
</evidence>
<keyword evidence="3" id="KW-1185">Reference proteome</keyword>
<dbReference type="EMBL" id="KB310159">
    <property type="protein sequence ID" value="ELT92332.1"/>
    <property type="molecule type" value="Genomic_DNA"/>
</dbReference>
<sequence>MAEKLLIFAAIQANLEIIKSVTHKKPTQLSPLLTQLKGQGSIPLVPNQPKTETRTSVINWRRYESNCALGDTGQQGICARDARVLYSEVFAKLFRLFDPAAVFVVDDDWTSELPGILSIYHFSCEESYLVLPERLDNYHSGNGEYINILIRCYLEDSQRLILQISKSSSLRQRYVNWILLGQSARCLDNPGSFVERPGDNVLTFDAAGRAPSVRHVNGSDALLASSSEASLAEWRGQNWN</sequence>
<protein>
    <submittedName>
        <fullName evidence="1 2">Uncharacterized protein</fullName>
    </submittedName>
</protein>
<reference evidence="3" key="1">
    <citation type="submission" date="2012-12" db="EMBL/GenBank/DDBJ databases">
        <authorList>
            <person name="Hellsten U."/>
            <person name="Grimwood J."/>
            <person name="Chapman J.A."/>
            <person name="Shapiro H."/>
            <person name="Aerts A."/>
            <person name="Otillar R.P."/>
            <person name="Terry A.Y."/>
            <person name="Boore J.L."/>
            <person name="Simakov O."/>
            <person name="Marletaz F."/>
            <person name="Cho S.-J."/>
            <person name="Edsinger-Gonzales E."/>
            <person name="Havlak P."/>
            <person name="Kuo D.-H."/>
            <person name="Larsson T."/>
            <person name="Lv J."/>
            <person name="Arendt D."/>
            <person name="Savage R."/>
            <person name="Osoegawa K."/>
            <person name="de Jong P."/>
            <person name="Lindberg D.R."/>
            <person name="Seaver E.C."/>
            <person name="Weisblat D.A."/>
            <person name="Putnam N.H."/>
            <person name="Grigoriev I.V."/>
            <person name="Rokhsar D.S."/>
        </authorList>
    </citation>
    <scope>NUCLEOTIDE SEQUENCE</scope>
    <source>
        <strain evidence="3">I ESC-2004</strain>
    </source>
</reference>
<dbReference type="Proteomes" id="UP000014760">
    <property type="component" value="Unassembled WGS sequence"/>
</dbReference>
<dbReference type="EnsemblMetazoa" id="CapteT191210">
    <property type="protein sequence ID" value="CapteP191210"/>
    <property type="gene ID" value="CapteG191210"/>
</dbReference>
<reference evidence="1 3" key="2">
    <citation type="journal article" date="2013" name="Nature">
        <title>Insights into bilaterian evolution from three spiralian genomes.</title>
        <authorList>
            <person name="Simakov O."/>
            <person name="Marletaz F."/>
            <person name="Cho S.J."/>
            <person name="Edsinger-Gonzales E."/>
            <person name="Havlak P."/>
            <person name="Hellsten U."/>
            <person name="Kuo D.H."/>
            <person name="Larsson T."/>
            <person name="Lv J."/>
            <person name="Arendt D."/>
            <person name="Savage R."/>
            <person name="Osoegawa K."/>
            <person name="de Jong P."/>
            <person name="Grimwood J."/>
            <person name="Chapman J.A."/>
            <person name="Shapiro H."/>
            <person name="Aerts A."/>
            <person name="Otillar R.P."/>
            <person name="Terry A.Y."/>
            <person name="Boore J.L."/>
            <person name="Grigoriev I.V."/>
            <person name="Lindberg D.R."/>
            <person name="Seaver E.C."/>
            <person name="Weisblat D.A."/>
            <person name="Putnam N.H."/>
            <person name="Rokhsar D.S."/>
        </authorList>
    </citation>
    <scope>NUCLEOTIDE SEQUENCE</scope>
    <source>
        <strain evidence="1 3">I ESC-2004</strain>
    </source>
</reference>
<name>R7TFT6_CAPTE</name>